<reference evidence="2" key="1">
    <citation type="submission" date="2021-05" db="EMBL/GenBank/DDBJ databases">
        <authorList>
            <person name="Pietrasiak N."/>
            <person name="Ward R."/>
            <person name="Stajich J.E."/>
            <person name="Kurbessoian T."/>
        </authorList>
    </citation>
    <scope>NUCLEOTIDE SEQUENCE</scope>
    <source>
        <strain evidence="2">CPER-KK1</strain>
    </source>
</reference>
<sequence length="266" mass="28481">MKPSTSFKITIATVLAAGFLGTSVLPVLALSRFSQARQPSSGSQGILVAGRLGFRVRVRPSRFRVGGFARGSCPPVTIAPVTPPTRPEETASDEEAPVDSTASAHPTLFVNIPAEMPGATAQLTLQNEAGEQELYSTKFTLTGKPGIVGIRIPESVPPLQVGQKYLWQVSVVCNANKPQDRLSTMSWVERVALDPTVASQINQATLREKSAIYAEAGIWQDTLSSLAELRLSNPNDQSVAQDWASLMQSVNLQDFANKPVVQIAGN</sequence>
<reference evidence="2" key="2">
    <citation type="journal article" date="2022" name="Microbiol. Resour. Announc.">
        <title>Metagenome Sequencing to Explore Phylogenomics of Terrestrial Cyanobacteria.</title>
        <authorList>
            <person name="Ward R.D."/>
            <person name="Stajich J.E."/>
            <person name="Johansen J.R."/>
            <person name="Huntemann M."/>
            <person name="Clum A."/>
            <person name="Foster B."/>
            <person name="Foster B."/>
            <person name="Roux S."/>
            <person name="Palaniappan K."/>
            <person name="Varghese N."/>
            <person name="Mukherjee S."/>
            <person name="Reddy T.B.K."/>
            <person name="Daum C."/>
            <person name="Copeland A."/>
            <person name="Chen I.A."/>
            <person name="Ivanova N.N."/>
            <person name="Kyrpides N.C."/>
            <person name="Shapiro N."/>
            <person name="Eloe-Fadrosh E.A."/>
            <person name="Pietrasiak N."/>
        </authorList>
    </citation>
    <scope>NUCLEOTIDE SEQUENCE</scope>
    <source>
        <strain evidence="2">CPER-KK1</strain>
    </source>
</reference>
<comment type="caution">
    <text evidence="2">The sequence shown here is derived from an EMBL/GenBank/DDBJ whole genome shotgun (WGS) entry which is preliminary data.</text>
</comment>
<organism evidence="2 3">
    <name type="scientific">Symplocastrum torsivum CPER-KK1</name>
    <dbReference type="NCBI Taxonomy" id="450513"/>
    <lineage>
        <taxon>Bacteria</taxon>
        <taxon>Bacillati</taxon>
        <taxon>Cyanobacteriota</taxon>
        <taxon>Cyanophyceae</taxon>
        <taxon>Oscillatoriophycideae</taxon>
        <taxon>Oscillatoriales</taxon>
        <taxon>Microcoleaceae</taxon>
        <taxon>Symplocastrum</taxon>
    </lineage>
</organism>
<dbReference type="Pfam" id="PF06051">
    <property type="entry name" value="DUF928"/>
    <property type="match status" value="1"/>
</dbReference>
<name>A0A951PQY7_9CYAN</name>
<dbReference type="EMBL" id="JAHHIF010000045">
    <property type="protein sequence ID" value="MBW4547622.1"/>
    <property type="molecule type" value="Genomic_DNA"/>
</dbReference>
<gene>
    <name evidence="2" type="ORF">KME25_24745</name>
</gene>
<protein>
    <submittedName>
        <fullName evidence="2">DUF928 domain-containing protein</fullName>
    </submittedName>
</protein>
<dbReference type="InterPro" id="IPR010328">
    <property type="entry name" value="DUF928"/>
</dbReference>
<accession>A0A951PQY7</accession>
<feature type="region of interest" description="Disordered" evidence="1">
    <location>
        <begin position="76"/>
        <end position="100"/>
    </location>
</feature>
<dbReference type="Proteomes" id="UP000753908">
    <property type="component" value="Unassembled WGS sequence"/>
</dbReference>
<proteinExistence type="predicted"/>
<dbReference type="AlphaFoldDB" id="A0A951PQY7"/>
<evidence type="ECO:0000313" key="2">
    <source>
        <dbReference type="EMBL" id="MBW4547622.1"/>
    </source>
</evidence>
<evidence type="ECO:0000256" key="1">
    <source>
        <dbReference type="SAM" id="MobiDB-lite"/>
    </source>
</evidence>
<evidence type="ECO:0000313" key="3">
    <source>
        <dbReference type="Proteomes" id="UP000753908"/>
    </source>
</evidence>